<dbReference type="InParanoid" id="M1DS27"/>
<dbReference type="EnsemblPlants" id="PGSC0003DMT400093495">
    <property type="protein sequence ID" value="PGSC0003DMT400093495"/>
    <property type="gene ID" value="PGSC0003DMG400043066"/>
</dbReference>
<organism evidence="2 3">
    <name type="scientific">Solanum tuberosum</name>
    <name type="common">Potato</name>
    <dbReference type="NCBI Taxonomy" id="4113"/>
    <lineage>
        <taxon>Eukaryota</taxon>
        <taxon>Viridiplantae</taxon>
        <taxon>Streptophyta</taxon>
        <taxon>Embryophyta</taxon>
        <taxon>Tracheophyta</taxon>
        <taxon>Spermatophyta</taxon>
        <taxon>Magnoliopsida</taxon>
        <taxon>eudicotyledons</taxon>
        <taxon>Gunneridae</taxon>
        <taxon>Pentapetalae</taxon>
        <taxon>asterids</taxon>
        <taxon>lamiids</taxon>
        <taxon>Solanales</taxon>
        <taxon>Solanaceae</taxon>
        <taxon>Solanoideae</taxon>
        <taxon>Solaneae</taxon>
        <taxon>Solanum</taxon>
    </lineage>
</organism>
<feature type="compositionally biased region" description="Basic and acidic residues" evidence="1">
    <location>
        <begin position="187"/>
        <end position="200"/>
    </location>
</feature>
<evidence type="ECO:0000313" key="3">
    <source>
        <dbReference type="Proteomes" id="UP000011115"/>
    </source>
</evidence>
<protein>
    <submittedName>
        <fullName evidence="2">Gag-pol protein</fullName>
    </submittedName>
</protein>
<accession>M1DS27</accession>
<keyword evidence="3" id="KW-1185">Reference proteome</keyword>
<evidence type="ECO:0000256" key="1">
    <source>
        <dbReference type="SAM" id="MobiDB-lite"/>
    </source>
</evidence>
<feature type="compositionally biased region" description="Polar residues" evidence="1">
    <location>
        <begin position="250"/>
        <end position="264"/>
    </location>
</feature>
<reference evidence="3" key="1">
    <citation type="journal article" date="2011" name="Nature">
        <title>Genome sequence and analysis of the tuber crop potato.</title>
        <authorList>
            <consortium name="The Potato Genome Sequencing Consortium"/>
        </authorList>
    </citation>
    <scope>NUCLEOTIDE SEQUENCE [LARGE SCALE GENOMIC DNA]</scope>
    <source>
        <strain evidence="3">cv. DM1-3 516 R44</strain>
    </source>
</reference>
<name>M1DS27_SOLTU</name>
<dbReference type="Gramene" id="PGSC0003DMT400093495">
    <property type="protein sequence ID" value="PGSC0003DMT400093495"/>
    <property type="gene ID" value="PGSC0003DMG400043066"/>
</dbReference>
<proteinExistence type="predicted"/>
<dbReference type="AlphaFoldDB" id="M1DS27"/>
<dbReference type="HOGENOM" id="CLU_646251_0_0_1"/>
<dbReference type="PaxDb" id="4113-PGSC0003DMT400093495"/>
<evidence type="ECO:0000313" key="2">
    <source>
        <dbReference type="EnsemblPlants" id="PGSC0003DMT400093495"/>
    </source>
</evidence>
<dbReference type="Proteomes" id="UP000011115">
    <property type="component" value="Unassembled WGS sequence"/>
</dbReference>
<feature type="compositionally biased region" description="Polar residues" evidence="1">
    <location>
        <begin position="203"/>
        <end position="224"/>
    </location>
</feature>
<feature type="compositionally biased region" description="Low complexity" evidence="1">
    <location>
        <begin position="225"/>
        <end position="238"/>
    </location>
</feature>
<feature type="region of interest" description="Disordered" evidence="1">
    <location>
        <begin position="181"/>
        <end position="294"/>
    </location>
</feature>
<sequence length="425" mass="46673">MQISEVVGANDEHYPRTVGGLRGWPPATLPRNSLEKCLRVDPRPDLWTIMPPRRAYARNVNARNTNIAPPVPDQEVSNAKFWNAIQLLAQSVTNQNNHKVPVPTNVSGRSVAARVRDFVRMNPLEFLGSQVGEDPQNFIDEVKKIFGVMQVTRNDRVELASYQLKDVAHIWFMQWKENKGENAAPVEGDKLKEQAKDNKKSRTGNYEYSQQKSDGGNRSQFQQKSLAPAPSSASALSSRFQQDQKGRASGSKSQGSVSGNTTYPTCPKCGENHPAPAGRPTQHDTSSGTGGGQHQNRLYALQAHQDQEDSPDVVTAVNFGVSPETFSEPFSVSTLVSDPVITRRREGDRHNSPTSAESMPLWRGQTKPVGIFLFPVCCLIFPNRSLGKGKTSGELGPSSRQSGIDVVRAVVLQRDKECQSGMVGV</sequence>
<reference evidence="2" key="2">
    <citation type="submission" date="2015-06" db="UniProtKB">
        <authorList>
            <consortium name="EnsemblPlants"/>
        </authorList>
    </citation>
    <scope>IDENTIFICATION</scope>
    <source>
        <strain evidence="2">DM1-3 516 R44</strain>
    </source>
</reference>